<dbReference type="RefSeq" id="WP_136406633.1">
    <property type="nucleotide sequence ID" value="NZ_SSWX01000012.1"/>
</dbReference>
<keyword evidence="1" id="KW-0813">Transport</keyword>
<dbReference type="SUPFAM" id="SSF52540">
    <property type="entry name" value="P-loop containing nucleoside triphosphate hydrolases"/>
    <property type="match status" value="1"/>
</dbReference>
<dbReference type="GO" id="GO:0005524">
    <property type="term" value="F:ATP binding"/>
    <property type="evidence" value="ECO:0007669"/>
    <property type="project" value="UniProtKB-KW"/>
</dbReference>
<dbReference type="EMBL" id="SSWX01000012">
    <property type="protein sequence ID" value="THJ33032.1"/>
    <property type="molecule type" value="Genomic_DNA"/>
</dbReference>
<gene>
    <name evidence="8" type="ORF">E8K88_10585</name>
</gene>
<dbReference type="GO" id="GO:0016887">
    <property type="term" value="F:ATP hydrolysis activity"/>
    <property type="evidence" value="ECO:0007669"/>
    <property type="project" value="InterPro"/>
</dbReference>
<organism evidence="8 9">
    <name type="scientific">Lampropedia aestuarii</name>
    <dbReference type="NCBI Taxonomy" id="2562762"/>
    <lineage>
        <taxon>Bacteria</taxon>
        <taxon>Pseudomonadati</taxon>
        <taxon>Pseudomonadota</taxon>
        <taxon>Betaproteobacteria</taxon>
        <taxon>Burkholderiales</taxon>
        <taxon>Comamonadaceae</taxon>
        <taxon>Lampropedia</taxon>
    </lineage>
</organism>
<dbReference type="Gene3D" id="3.40.50.300">
    <property type="entry name" value="P-loop containing nucleotide triphosphate hydrolases"/>
    <property type="match status" value="1"/>
</dbReference>
<evidence type="ECO:0000256" key="5">
    <source>
        <dbReference type="ARBA" id="ARBA00022967"/>
    </source>
</evidence>
<evidence type="ECO:0000313" key="9">
    <source>
        <dbReference type="Proteomes" id="UP000306236"/>
    </source>
</evidence>
<keyword evidence="9" id="KW-1185">Reference proteome</keyword>
<evidence type="ECO:0000256" key="1">
    <source>
        <dbReference type="ARBA" id="ARBA00022448"/>
    </source>
</evidence>
<evidence type="ECO:0000259" key="7">
    <source>
        <dbReference type="PROSITE" id="PS50893"/>
    </source>
</evidence>
<dbReference type="PANTHER" id="PTHR42794:SF1">
    <property type="entry name" value="HEMIN IMPORT ATP-BINDING PROTEIN HMUV"/>
    <property type="match status" value="1"/>
</dbReference>
<dbReference type="SMART" id="SM00382">
    <property type="entry name" value="AAA"/>
    <property type="match status" value="1"/>
</dbReference>
<dbReference type="Pfam" id="PF00005">
    <property type="entry name" value="ABC_tran"/>
    <property type="match status" value="1"/>
</dbReference>
<evidence type="ECO:0000256" key="6">
    <source>
        <dbReference type="ARBA" id="ARBA00037066"/>
    </source>
</evidence>
<dbReference type="InterPro" id="IPR003439">
    <property type="entry name" value="ABC_transporter-like_ATP-bd"/>
</dbReference>
<keyword evidence="2" id="KW-1003">Cell membrane</keyword>
<accession>A0A4V3YX11</accession>
<keyword evidence="3" id="KW-0547">Nucleotide-binding</keyword>
<dbReference type="CDD" id="cd03214">
    <property type="entry name" value="ABC_Iron-Siderophores_B12_Hemin"/>
    <property type="match status" value="1"/>
</dbReference>
<evidence type="ECO:0000313" key="8">
    <source>
        <dbReference type="EMBL" id="THJ33032.1"/>
    </source>
</evidence>
<keyword evidence="5" id="KW-1278">Translocase</keyword>
<dbReference type="InterPro" id="IPR027417">
    <property type="entry name" value="P-loop_NTPase"/>
</dbReference>
<keyword evidence="4 8" id="KW-0067">ATP-binding</keyword>
<feature type="domain" description="ABC transporter" evidence="7">
    <location>
        <begin position="17"/>
        <end position="250"/>
    </location>
</feature>
<name>A0A4V3YX11_9BURK</name>
<reference evidence="8 9" key="1">
    <citation type="submission" date="2019-04" db="EMBL/GenBank/DDBJ databases">
        <title>Lampropedia sp YIM MLB12 draf genome.</title>
        <authorList>
            <person name="Wang Y.-X."/>
        </authorList>
    </citation>
    <scope>NUCLEOTIDE SEQUENCE [LARGE SCALE GENOMIC DNA]</scope>
    <source>
        <strain evidence="8 9">YIM MLB12</strain>
    </source>
</reference>
<dbReference type="InterPro" id="IPR003593">
    <property type="entry name" value="AAA+_ATPase"/>
</dbReference>
<dbReference type="PANTHER" id="PTHR42794">
    <property type="entry name" value="HEMIN IMPORT ATP-BINDING PROTEIN HMUV"/>
    <property type="match status" value="1"/>
</dbReference>
<dbReference type="OrthoDB" id="5296765at2"/>
<comment type="function">
    <text evidence="6">Part of the ABC transporter complex HmuTUV involved in hemin import. Responsible for energy coupling to the transport system.</text>
</comment>
<sequence length="280" mass="30522">MANRTDTPSQHSLAPALSAAGVSVQLGGQPVLHEVQLQLQRGRWTSIIGPNGAGKSTLLKALAGLLPLQGQVELLGQPFDKVPARERAKTMAWLGQSERALDDMTAFDTVMLGRMPHQNWLATASGQDIEIVRQVMQSNHVWQFKDRSLAELSGGERQRVMLARVLAVQAPVVLMDEPLANLDPPHQTEWLLDMRALVQSGVSLVSVLHEVSIALQADDLVIVDKGRIKHIGACNDPATRAAVEAVFEHRIHVRQVGQVWTAVPNLQPLGQTVYADQAPQ</sequence>
<dbReference type="AlphaFoldDB" id="A0A4V3YX11"/>
<dbReference type="PROSITE" id="PS00211">
    <property type="entry name" value="ABC_TRANSPORTER_1"/>
    <property type="match status" value="1"/>
</dbReference>
<dbReference type="InterPro" id="IPR017871">
    <property type="entry name" value="ABC_transporter-like_CS"/>
</dbReference>
<dbReference type="PROSITE" id="PS50893">
    <property type="entry name" value="ABC_TRANSPORTER_2"/>
    <property type="match status" value="1"/>
</dbReference>
<evidence type="ECO:0000256" key="4">
    <source>
        <dbReference type="ARBA" id="ARBA00022840"/>
    </source>
</evidence>
<protein>
    <submittedName>
        <fullName evidence="8">ABC transporter ATP-binding protein</fullName>
    </submittedName>
</protein>
<comment type="caution">
    <text evidence="8">The sequence shown here is derived from an EMBL/GenBank/DDBJ whole genome shotgun (WGS) entry which is preliminary data.</text>
</comment>
<keyword evidence="2" id="KW-0472">Membrane</keyword>
<evidence type="ECO:0000256" key="3">
    <source>
        <dbReference type="ARBA" id="ARBA00022741"/>
    </source>
</evidence>
<evidence type="ECO:0000256" key="2">
    <source>
        <dbReference type="ARBA" id="ARBA00022475"/>
    </source>
</evidence>
<proteinExistence type="predicted"/>
<dbReference type="Proteomes" id="UP000306236">
    <property type="component" value="Unassembled WGS sequence"/>
</dbReference>